<dbReference type="AlphaFoldDB" id="A0A1K2H7F2"/>
<keyword evidence="3" id="KW-1185">Reference proteome</keyword>
<keyword evidence="1" id="KW-0472">Membrane</keyword>
<feature type="transmembrane region" description="Helical" evidence="1">
    <location>
        <begin position="273"/>
        <end position="294"/>
    </location>
</feature>
<name>A0A1K2H7F2_9NEIS</name>
<protein>
    <submittedName>
        <fullName evidence="2">Uncharacterized protein</fullName>
    </submittedName>
</protein>
<gene>
    <name evidence="2" type="ORF">SAMN02745887_00491</name>
</gene>
<dbReference type="Proteomes" id="UP000186513">
    <property type="component" value="Unassembled WGS sequence"/>
</dbReference>
<evidence type="ECO:0000256" key="1">
    <source>
        <dbReference type="SAM" id="Phobius"/>
    </source>
</evidence>
<feature type="transmembrane region" description="Helical" evidence="1">
    <location>
        <begin position="89"/>
        <end position="119"/>
    </location>
</feature>
<reference evidence="2 3" key="1">
    <citation type="submission" date="2016-11" db="EMBL/GenBank/DDBJ databases">
        <authorList>
            <person name="Jaros S."/>
            <person name="Januszkiewicz K."/>
            <person name="Wedrychowicz H."/>
        </authorList>
    </citation>
    <scope>NUCLEOTIDE SEQUENCE [LARGE SCALE GENOMIC DNA]</scope>
    <source>
        <strain evidence="2 3">DSM 18899</strain>
    </source>
</reference>
<proteinExistence type="predicted"/>
<feature type="transmembrane region" description="Helical" evidence="1">
    <location>
        <begin position="335"/>
        <end position="358"/>
    </location>
</feature>
<evidence type="ECO:0000313" key="3">
    <source>
        <dbReference type="Proteomes" id="UP000186513"/>
    </source>
</evidence>
<sequence length="359" mass="40568">MGVSQINSKRPPPLKLTGLCDEVKLPVKEAPDSGGGVITRMDSEALIFDGQPQGSFTIGLGLLSQLIGLIFLPYMLFSIIKDFFFSEAVFPVGGGLWFFTLIGIVLSVGGVFFSIYLIYLGMILPAPSPVIFNRRLGLVVGSHKGRPIALEWKKVRPILLHSIMLAAGAQRQYYLALIERDDSLPNGRKQKTGYGLMVSTGHTWGWANCHAMWEFIRRYMEDRPESLPAVELSPPAGFEAKMLDEGPYWEFHERQGLIADLRNRNGLPKFNHWVSFMMVIFAPAFLINVFRMLFRRRVKLPKEWLPAAPSAPNPYHIRQAETGDLAIRIKAARYIALWMTICLGLGMLFWIWLVRLIVF</sequence>
<keyword evidence="1" id="KW-1133">Transmembrane helix</keyword>
<organism evidence="2 3">
    <name type="scientific">Chitinimonas taiwanensis DSM 18899</name>
    <dbReference type="NCBI Taxonomy" id="1121279"/>
    <lineage>
        <taxon>Bacteria</taxon>
        <taxon>Pseudomonadati</taxon>
        <taxon>Pseudomonadota</taxon>
        <taxon>Betaproteobacteria</taxon>
        <taxon>Neisseriales</taxon>
        <taxon>Chitinibacteraceae</taxon>
        <taxon>Chitinimonas</taxon>
    </lineage>
</organism>
<feature type="transmembrane region" description="Helical" evidence="1">
    <location>
        <begin position="56"/>
        <end position="77"/>
    </location>
</feature>
<keyword evidence="1" id="KW-0812">Transmembrane</keyword>
<dbReference type="EMBL" id="FPKR01000002">
    <property type="protein sequence ID" value="SFZ71929.1"/>
    <property type="molecule type" value="Genomic_DNA"/>
</dbReference>
<accession>A0A1K2H7F2</accession>
<evidence type="ECO:0000313" key="2">
    <source>
        <dbReference type="EMBL" id="SFZ71929.1"/>
    </source>
</evidence>